<feature type="region of interest" description="Disordered" evidence="8">
    <location>
        <begin position="73"/>
        <end position="127"/>
    </location>
</feature>
<keyword evidence="1 6" id="KW-0547">Nucleotide-binding</keyword>
<dbReference type="GO" id="GO:0016020">
    <property type="term" value="C:membrane"/>
    <property type="evidence" value="ECO:0007669"/>
    <property type="project" value="TreeGrafter"/>
</dbReference>
<dbReference type="InterPro" id="IPR001609">
    <property type="entry name" value="Myosin_head_motor_dom-like"/>
</dbReference>
<feature type="domain" description="Myosin motor" evidence="9">
    <location>
        <begin position="237"/>
        <end position="1218"/>
    </location>
</feature>
<evidence type="ECO:0000256" key="3">
    <source>
        <dbReference type="ARBA" id="ARBA00023123"/>
    </source>
</evidence>
<comment type="similarity">
    <text evidence="6">Belongs to the TRAFAC class myosin-kinesin ATPase superfamily. Myosin family.</text>
</comment>
<feature type="coiled-coil region" evidence="7">
    <location>
        <begin position="1130"/>
        <end position="1157"/>
    </location>
</feature>
<organism evidence="10 11">
    <name type="scientific">Eimeria brunetti</name>
    <dbReference type="NCBI Taxonomy" id="51314"/>
    <lineage>
        <taxon>Eukaryota</taxon>
        <taxon>Sar</taxon>
        <taxon>Alveolata</taxon>
        <taxon>Apicomplexa</taxon>
        <taxon>Conoidasida</taxon>
        <taxon>Coccidia</taxon>
        <taxon>Eucoccidiorida</taxon>
        <taxon>Eimeriorina</taxon>
        <taxon>Eimeriidae</taxon>
        <taxon>Eimeria</taxon>
    </lineage>
</organism>
<dbReference type="PANTHER" id="PTHR13140">
    <property type="entry name" value="MYOSIN"/>
    <property type="match status" value="1"/>
</dbReference>
<evidence type="ECO:0000256" key="4">
    <source>
        <dbReference type="ARBA" id="ARBA00023175"/>
    </source>
</evidence>
<feature type="region of interest" description="Disordered" evidence="8">
    <location>
        <begin position="1968"/>
        <end position="2026"/>
    </location>
</feature>
<feature type="compositionally biased region" description="Low complexity" evidence="8">
    <location>
        <begin position="1555"/>
        <end position="1576"/>
    </location>
</feature>
<proteinExistence type="inferred from homology"/>
<feature type="region of interest" description="Disordered" evidence="8">
    <location>
        <begin position="1735"/>
        <end position="1764"/>
    </location>
</feature>
<keyword evidence="5 6" id="KW-0009">Actin-binding</keyword>
<dbReference type="GO" id="GO:0000146">
    <property type="term" value="F:microfilament motor activity"/>
    <property type="evidence" value="ECO:0007669"/>
    <property type="project" value="TreeGrafter"/>
</dbReference>
<feature type="compositionally biased region" description="Acidic residues" evidence="8">
    <location>
        <begin position="155"/>
        <end position="169"/>
    </location>
</feature>
<evidence type="ECO:0000259" key="9">
    <source>
        <dbReference type="PROSITE" id="PS51456"/>
    </source>
</evidence>
<reference evidence="10" key="2">
    <citation type="submission" date="2013-10" db="EMBL/GenBank/DDBJ databases">
        <authorList>
            <person name="Aslett M."/>
        </authorList>
    </citation>
    <scope>NUCLEOTIDE SEQUENCE [LARGE SCALE GENOMIC DNA]</scope>
    <source>
        <strain evidence="10">Houghton</strain>
    </source>
</reference>
<dbReference type="GO" id="GO:0005737">
    <property type="term" value="C:cytoplasm"/>
    <property type="evidence" value="ECO:0007669"/>
    <property type="project" value="TreeGrafter"/>
</dbReference>
<keyword evidence="4 6" id="KW-0505">Motor protein</keyword>
<dbReference type="InterPro" id="IPR027417">
    <property type="entry name" value="P-loop_NTPase"/>
</dbReference>
<dbReference type="Pfam" id="PF00063">
    <property type="entry name" value="Myosin_head"/>
    <property type="match status" value="3"/>
</dbReference>
<keyword evidence="2 6" id="KW-0067">ATP-binding</keyword>
<feature type="compositionally biased region" description="Basic residues" evidence="8">
    <location>
        <begin position="109"/>
        <end position="118"/>
    </location>
</feature>
<dbReference type="Gene3D" id="1.20.120.720">
    <property type="entry name" value="Myosin VI head, motor domain, U50 subdomain"/>
    <property type="match status" value="2"/>
</dbReference>
<feature type="region of interest" description="Disordered" evidence="8">
    <location>
        <begin position="348"/>
        <end position="367"/>
    </location>
</feature>
<accession>U6LIC2</accession>
<keyword evidence="3 6" id="KW-0518">Myosin</keyword>
<feature type="compositionally biased region" description="Polar residues" evidence="8">
    <location>
        <begin position="1735"/>
        <end position="1747"/>
    </location>
</feature>
<dbReference type="VEuPathDB" id="ToxoDB:EBH_0023220"/>
<feature type="compositionally biased region" description="Polar residues" evidence="8">
    <location>
        <begin position="1349"/>
        <end position="1362"/>
    </location>
</feature>
<feature type="region of interest" description="Disordered" evidence="8">
    <location>
        <begin position="1462"/>
        <end position="1483"/>
    </location>
</feature>
<reference evidence="10" key="1">
    <citation type="submission" date="2013-10" db="EMBL/GenBank/DDBJ databases">
        <title>Genomic analysis of the causative agents of coccidiosis in chickens.</title>
        <authorList>
            <person name="Reid A.J."/>
            <person name="Blake D."/>
            <person name="Billington K."/>
            <person name="Browne H."/>
            <person name="Dunn M."/>
            <person name="Hung S."/>
            <person name="Kawahara F."/>
            <person name="Miranda-Saavedra D."/>
            <person name="Mourier T."/>
            <person name="Nagra H."/>
            <person name="Otto T.D."/>
            <person name="Rawlings N."/>
            <person name="Sanchez A."/>
            <person name="Sanders M."/>
            <person name="Subramaniam C."/>
            <person name="Tay Y."/>
            <person name="Dear P."/>
            <person name="Doerig C."/>
            <person name="Gruber A."/>
            <person name="Parkinson J."/>
            <person name="Shirley M."/>
            <person name="Wan K.L."/>
            <person name="Berriman M."/>
            <person name="Tomley F."/>
            <person name="Pain A."/>
        </authorList>
    </citation>
    <scope>NUCLEOTIDE SEQUENCE [LARGE SCALE GENOMIC DNA]</scope>
    <source>
        <strain evidence="10">Houghton</strain>
    </source>
</reference>
<feature type="compositionally biased region" description="Polar residues" evidence="8">
    <location>
        <begin position="76"/>
        <end position="105"/>
    </location>
</feature>
<feature type="region of interest" description="Disordered" evidence="8">
    <location>
        <begin position="140"/>
        <end position="193"/>
    </location>
</feature>
<feature type="binding site" evidence="6">
    <location>
        <begin position="432"/>
        <end position="439"/>
    </location>
    <ligand>
        <name>ATP</name>
        <dbReference type="ChEBI" id="CHEBI:30616"/>
    </ligand>
</feature>
<dbReference type="GO" id="GO:0007015">
    <property type="term" value="P:actin filament organization"/>
    <property type="evidence" value="ECO:0007669"/>
    <property type="project" value="TreeGrafter"/>
</dbReference>
<dbReference type="Gene3D" id="3.40.850.10">
    <property type="entry name" value="Kinesin motor domain"/>
    <property type="match status" value="3"/>
</dbReference>
<protein>
    <submittedName>
        <fullName evidence="10">FMVIB, related</fullName>
    </submittedName>
</protein>
<sequence>MAPVHKTPGQVQEFALHDVPTGTLAWTHCAEDGFVTVKILNCDINTGKAQVVADAEGASGVAAAQAAAGVLREAARTTQGQASPDDNESKPGSSENQTDSPALGTSSGKKSKSRKGKPSRPWSLEPPEAAVEAFADLLSQRGTPGLGPPSSLLEPETDDESEVSSEASEESSSSSSIPIADQGDRCPASAKQVEQQAAEAAAAAADAVSAAFISRPPFEVPFSHLWPYNAPPLPPHPMPDDSACCGTLSAAALLQLLQHRYLRDEIYTYAANVLLAVNPYKPLPHLYSAQHISLYRHWREVARLYRRQRNEDQSACTEKQVHRADSTTAIRSILDSLPGVLPVSRPPSFSADDFSGSTDSTGLNPWMKQPKGCTDGTLATPEPRHAATSLEQAFIESTANRNRPPPHPFVVAEEALRRLVGTQTSQTIVVSGQSGAGKTETSKQLMLFLTHASTSPNETLKGIAGGAAGLQVDSEVPMTVSGQRTEVAALLGGVQTLQEATELQKRIVSCNAIFESFGNAATRRNHNSSRIGRLTLLHFDSGGLLRGGGLRTYLLEAARITAHKKGDRNFHVFYQLLRGASEELRTSMGLTEDETAYRMLRPQDSTKFLQRVFSKERQNPQRDETADQGDIVLKEVDRRNFESMVEALKRADFSSAEVDELLQLLGGMLHLSNVSFTKGQDDNLQLQDAAAEEALNRAASLLGVEGKALEEVLRCRRIVLKGDVVCTRRNEQQSSSVCCSLIKFIYSRLFDHIVQRLNDSAARHVHGQQQAKQQTDRDKLKSIGILDIYGFESFGLENGLEQLCINYANERQQQLFVQQVIEEEVALYSREGVATPAVAAKSKRVHQRQSTEQDAELSGDGTKQGSFKEELEHSLLSSLPDTSALLQDLQEGVFRRLDDSCRLLAQGQPRDDTHFWNGLFTYCASANAMQRKSHEVASAANEHILFCLKGANGMQAAEAAANGTLLQHLQQEYLTSIGLVGAQQLQARKGGGGLKGGPSVAGIENELERLVANSTKSLLRQAMQQHEENQKQEGMFVSATGGGQFSSITKRFLKSVKDLSQELQGPHMQLHFIRCFIPNCQMKPDKFERKTVLHQLQHSGSLALVDILQSGFPHRMPLRTVASKLRKALIPLLAERLKEQEEKVEKLLANVHEEDVVAKERRILETLRHCNPVSARDRTLVSATLGLLPQSRPGSFICGVSLVCFKASVYGEAAALLADPGQFFKTPEDVCRLITAIQRLRWRVAVRIILHVTPTLLWLQRKAYLMRKIKEAAVTAAIRIILLRKHILRPLKESVQRRISIRHGIKALERIMLRRGLQTWRRCRQVMVVAETAKALLSQQRAKEESKPAETSSVSAGDNSSAKAEAPRATEGEENQSHQGIPIWNCRLFPLKNAEQGGPGKEHGVSLFPGRDLYSIHYNTSSPDADQSPPQEGNREQHLKVQKISVPSPCTQKDVVHHNEPLIGQSSGAEGKAASTPDDANTGTPLVTIAKHPAYTNLYVACTSAGELLLLPTSPTSDSELEERQTADENIKGAARGGSKLYGEPSTSLPCLAFPSSKPSSLTSSNSLDSNGTSGSTESAKTDDTKGTPQSPPLRFPSSSSKGVNFPTKFLPSTPIPPGKWLPRDLLHQVTRTFQQQVDAAQAGPPTVRPLSISFAHPLTADYAIVVCLIHGGSKNSNNGSNINSTGKLIAVLVDLLRRAPAGWIPLLFASHDISTCARRNSAFLQQLSKSALSPSLTSQTEHSNSTAEEHPPPGCQRPTTRSRSTMLSTIRLHPLWGNIWAVIGPSLLAVFSVNLRFLHHAPAEVENQPFTRDPPLRLLWNMPSIPRVTGMTLELADVWLTGCTYVRLAPPHLGSITGTDPVIQVLQMMPFGEVARSVEAKMQRLLLLSTADNSLLLLQWSERKGDPTTASGNLVFLDQVRLPFSVLQFMREEPERGRGCLNSLGRDTKGNDRLLRAFPWEVESLLPATPADTAPEMHPGRTSVYADSDGSTSESASGTPEGDQFGSKSRMPSDEESPRDQIGSLTRDFKSYGVAMVDKSTGRVIRALDPISLQAPPDSADSKAQVLAVTCLNSSVLASVQLRPQGLLSLCLGDEQGNWQTVGDFDLLS</sequence>
<dbReference type="Gene3D" id="1.20.58.530">
    <property type="match status" value="2"/>
</dbReference>
<feature type="compositionally biased region" description="Polar residues" evidence="8">
    <location>
        <begin position="1990"/>
        <end position="1999"/>
    </location>
</feature>
<feature type="region of interest" description="Disordered" evidence="8">
    <location>
        <begin position="839"/>
        <end position="864"/>
    </location>
</feature>
<evidence type="ECO:0000313" key="10">
    <source>
        <dbReference type="EMBL" id="CDJ48978.1"/>
    </source>
</evidence>
<dbReference type="SMART" id="SM00242">
    <property type="entry name" value="MYSc"/>
    <property type="match status" value="1"/>
</dbReference>
<dbReference type="GO" id="GO:0005524">
    <property type="term" value="F:ATP binding"/>
    <property type="evidence" value="ECO:0007669"/>
    <property type="project" value="UniProtKB-UniRule"/>
</dbReference>
<dbReference type="SUPFAM" id="SSF52540">
    <property type="entry name" value="P-loop containing nucleoside triphosphate hydrolases"/>
    <property type="match status" value="2"/>
</dbReference>
<comment type="caution">
    <text evidence="6">Lacks conserved residue(s) required for the propagation of feature annotation.</text>
</comment>
<dbReference type="OrthoDB" id="331205at2759"/>
<dbReference type="CDD" id="cd00124">
    <property type="entry name" value="MYSc"/>
    <property type="match status" value="1"/>
</dbReference>
<dbReference type="GO" id="GO:0051015">
    <property type="term" value="F:actin filament binding"/>
    <property type="evidence" value="ECO:0007669"/>
    <property type="project" value="TreeGrafter"/>
</dbReference>
<dbReference type="GO" id="GO:0016459">
    <property type="term" value="C:myosin complex"/>
    <property type="evidence" value="ECO:0007669"/>
    <property type="project" value="UniProtKB-KW"/>
</dbReference>
<evidence type="ECO:0000256" key="1">
    <source>
        <dbReference type="ARBA" id="ARBA00022741"/>
    </source>
</evidence>
<dbReference type="PRINTS" id="PR00193">
    <property type="entry name" value="MYOSINHEAVY"/>
</dbReference>
<evidence type="ECO:0000256" key="8">
    <source>
        <dbReference type="SAM" id="MobiDB-lite"/>
    </source>
</evidence>
<evidence type="ECO:0000256" key="5">
    <source>
        <dbReference type="ARBA" id="ARBA00023203"/>
    </source>
</evidence>
<dbReference type="PANTHER" id="PTHR13140:SF706">
    <property type="entry name" value="DILUTE CLASS UNCONVENTIONAL MYOSIN, ISOFORM C"/>
    <property type="match status" value="1"/>
</dbReference>
<feature type="region of interest" description="Disordered" evidence="8">
    <location>
        <begin position="1513"/>
        <end position="1605"/>
    </location>
</feature>
<keyword evidence="11" id="KW-1185">Reference proteome</keyword>
<feature type="region of interest" description="Disordered" evidence="8">
    <location>
        <begin position="1339"/>
        <end position="1379"/>
    </location>
</feature>
<evidence type="ECO:0000256" key="6">
    <source>
        <dbReference type="PROSITE-ProRule" id="PRU00782"/>
    </source>
</evidence>
<evidence type="ECO:0000256" key="7">
    <source>
        <dbReference type="SAM" id="Coils"/>
    </source>
</evidence>
<feature type="region of interest" description="Disordered" evidence="8">
    <location>
        <begin position="1416"/>
        <end position="1440"/>
    </location>
</feature>
<feature type="compositionally biased region" description="Basic and acidic residues" evidence="8">
    <location>
        <begin position="1522"/>
        <end position="1531"/>
    </location>
</feature>
<dbReference type="Proteomes" id="UP000030750">
    <property type="component" value="Unassembled WGS sequence"/>
</dbReference>
<dbReference type="EMBL" id="HG711404">
    <property type="protein sequence ID" value="CDJ48978.1"/>
    <property type="molecule type" value="Genomic_DNA"/>
</dbReference>
<keyword evidence="7" id="KW-0175">Coiled coil</keyword>
<feature type="compositionally biased region" description="Polar residues" evidence="8">
    <location>
        <begin position="1417"/>
        <end position="1431"/>
    </location>
</feature>
<evidence type="ECO:0000256" key="2">
    <source>
        <dbReference type="ARBA" id="ARBA00022840"/>
    </source>
</evidence>
<dbReference type="InterPro" id="IPR036961">
    <property type="entry name" value="Kinesin_motor_dom_sf"/>
</dbReference>
<evidence type="ECO:0000313" key="11">
    <source>
        <dbReference type="Proteomes" id="UP000030750"/>
    </source>
</evidence>
<name>U6LIC2_9EIME</name>
<gene>
    <name evidence="10" type="ORF">EBH_0023220</name>
</gene>
<dbReference type="PROSITE" id="PS51456">
    <property type="entry name" value="MYOSIN_MOTOR"/>
    <property type="match status" value="1"/>
</dbReference>